<feature type="region of interest" description="Disordered" evidence="3">
    <location>
        <begin position="220"/>
        <end position="243"/>
    </location>
</feature>
<feature type="compositionally biased region" description="Polar residues" evidence="3">
    <location>
        <begin position="224"/>
        <end position="233"/>
    </location>
</feature>
<reference evidence="5" key="1">
    <citation type="submission" date="2021-01" db="EMBL/GenBank/DDBJ databases">
        <authorList>
            <person name="Corre E."/>
            <person name="Pelletier E."/>
            <person name="Niang G."/>
            <person name="Scheremetjew M."/>
            <person name="Finn R."/>
            <person name="Kale V."/>
            <person name="Holt S."/>
            <person name="Cochrane G."/>
            <person name="Meng A."/>
            <person name="Brown T."/>
            <person name="Cohen L."/>
        </authorList>
    </citation>
    <scope>NUCLEOTIDE SEQUENCE</scope>
    <source>
        <strain evidence="5">CCMP1897</strain>
    </source>
</reference>
<dbReference type="Gene3D" id="2.30.39.10">
    <property type="entry name" value="Alpha-1-antitrypsin, domain 1"/>
    <property type="match status" value="1"/>
</dbReference>
<evidence type="ECO:0000256" key="2">
    <source>
        <dbReference type="RuleBase" id="RU000411"/>
    </source>
</evidence>
<dbReference type="PANTHER" id="PTHR11461:SF211">
    <property type="entry name" value="GH10112P-RELATED"/>
    <property type="match status" value="1"/>
</dbReference>
<feature type="compositionally biased region" description="Basic and acidic residues" evidence="3">
    <location>
        <begin position="23"/>
        <end position="41"/>
    </location>
</feature>
<gene>
    <name evidence="5" type="ORF">PSAL00342_LOCUS5524</name>
</gene>
<dbReference type="InterPro" id="IPR023795">
    <property type="entry name" value="Serpin_CS"/>
</dbReference>
<dbReference type="InterPro" id="IPR042185">
    <property type="entry name" value="Serpin_sf_2"/>
</dbReference>
<evidence type="ECO:0000259" key="4">
    <source>
        <dbReference type="SMART" id="SM00093"/>
    </source>
</evidence>
<name>A0A7S3UF74_9CHLO</name>
<dbReference type="PROSITE" id="PS00284">
    <property type="entry name" value="SERPIN"/>
    <property type="match status" value="1"/>
</dbReference>
<dbReference type="Pfam" id="PF00079">
    <property type="entry name" value="Serpin"/>
    <property type="match status" value="1"/>
</dbReference>
<evidence type="ECO:0000313" key="5">
    <source>
        <dbReference type="EMBL" id="CAE0611689.1"/>
    </source>
</evidence>
<dbReference type="GO" id="GO:0004867">
    <property type="term" value="F:serine-type endopeptidase inhibitor activity"/>
    <property type="evidence" value="ECO:0007669"/>
    <property type="project" value="InterPro"/>
</dbReference>
<dbReference type="InterPro" id="IPR023796">
    <property type="entry name" value="Serpin_dom"/>
</dbReference>
<proteinExistence type="inferred from homology"/>
<dbReference type="EMBL" id="HBIS01006118">
    <property type="protein sequence ID" value="CAE0611689.1"/>
    <property type="molecule type" value="Transcribed_RNA"/>
</dbReference>
<dbReference type="PANTHER" id="PTHR11461">
    <property type="entry name" value="SERINE PROTEASE INHIBITOR, SERPIN"/>
    <property type="match status" value="1"/>
</dbReference>
<sequence length="610" mass="67785">MGPTDERLDGGSARWRLSSVSSIDERMHVKHPRSDARDPSRARHRSVRKRPSSPLACTFEFLLPIEKKLPQKDPCTHVSQYVAIEARFCFAFTNVVDLRARHDKQVWYVDVASEHELALASVYSKTILRARETGGPAGRVRCGAWPEAAGKRRRSLVKVVLLLVLAILANVASATTGQRRVLSRAGAYRVERNAKEKRNMAEKNVEDEAGKFESLAGRAPDTWATASRTTSAGNDKGNAKGKDVNRMGLSVLGQLDKENSFVSPLSIYAALSLAAAGATEGSDHLQELEKVLGSRFGDRESMKGVGELLFTMTPQTSNATLDVANAVWIKDNVKQEYASTVSEVFQASVQAMPASAAPINSWCNEKTKGMIPSIIDSIDPRMVAILTNAVYFKGTWMDKFKPQSTVKKQFHTFSGPKECMMMQRTAKEMQYKLVKFDNGMKAHVVILPYEANEFTAKLILPETRGKDAFVNLAKYLANDPKEYAEHTRFFGRRHLELILPKFKVESFNELSGPLKSIGLSHVFGTTGGFQRMSEDPQVRMDEVLHKVSVEVTEEGTEAAAVTAIMMRTNAMVQQRLALAFDRPFLFFIEHSSSRTVLFAGRVEDPKFLGL</sequence>
<dbReference type="InterPro" id="IPR042178">
    <property type="entry name" value="Serpin_sf_1"/>
</dbReference>
<evidence type="ECO:0000256" key="3">
    <source>
        <dbReference type="SAM" id="MobiDB-lite"/>
    </source>
</evidence>
<feature type="domain" description="Serpin" evidence="4">
    <location>
        <begin position="249"/>
        <end position="605"/>
    </location>
</feature>
<feature type="region of interest" description="Disordered" evidence="3">
    <location>
        <begin position="21"/>
        <end position="49"/>
    </location>
</feature>
<organism evidence="5">
    <name type="scientific">Picocystis salinarum</name>
    <dbReference type="NCBI Taxonomy" id="88271"/>
    <lineage>
        <taxon>Eukaryota</taxon>
        <taxon>Viridiplantae</taxon>
        <taxon>Chlorophyta</taxon>
        <taxon>Picocystophyceae</taxon>
        <taxon>Picocystales</taxon>
        <taxon>Picocystaceae</taxon>
        <taxon>Picocystis</taxon>
    </lineage>
</organism>
<comment type="similarity">
    <text evidence="1 2">Belongs to the serpin family.</text>
</comment>
<dbReference type="InterPro" id="IPR000215">
    <property type="entry name" value="Serpin_fam"/>
</dbReference>
<dbReference type="SUPFAM" id="SSF56574">
    <property type="entry name" value="Serpins"/>
    <property type="match status" value="1"/>
</dbReference>
<dbReference type="GO" id="GO:0005615">
    <property type="term" value="C:extracellular space"/>
    <property type="evidence" value="ECO:0007669"/>
    <property type="project" value="InterPro"/>
</dbReference>
<dbReference type="Gene3D" id="3.30.497.10">
    <property type="entry name" value="Antithrombin, subunit I, domain 2"/>
    <property type="match status" value="1"/>
</dbReference>
<dbReference type="SMART" id="SM00093">
    <property type="entry name" value="SERPIN"/>
    <property type="match status" value="1"/>
</dbReference>
<dbReference type="InterPro" id="IPR036186">
    <property type="entry name" value="Serpin_sf"/>
</dbReference>
<accession>A0A7S3UF74</accession>
<evidence type="ECO:0000256" key="1">
    <source>
        <dbReference type="ARBA" id="ARBA00009500"/>
    </source>
</evidence>
<dbReference type="AlphaFoldDB" id="A0A7S3UF74"/>
<protein>
    <recommendedName>
        <fullName evidence="4">Serpin domain-containing protein</fullName>
    </recommendedName>
</protein>